<dbReference type="InterPro" id="IPR004107">
    <property type="entry name" value="Integrase_SAM-like_N"/>
</dbReference>
<dbReference type="GO" id="GO:0006310">
    <property type="term" value="P:DNA recombination"/>
    <property type="evidence" value="ECO:0007669"/>
    <property type="project" value="UniProtKB-KW"/>
</dbReference>
<dbReference type="PROSITE" id="PS51898">
    <property type="entry name" value="TYR_RECOMBINASE"/>
    <property type="match status" value="1"/>
</dbReference>
<dbReference type="Gene3D" id="1.10.150.130">
    <property type="match status" value="1"/>
</dbReference>
<dbReference type="Pfam" id="PF00589">
    <property type="entry name" value="Phage_integrase"/>
    <property type="match status" value="1"/>
</dbReference>
<dbReference type="PROSITE" id="PS51900">
    <property type="entry name" value="CB"/>
    <property type="match status" value="1"/>
</dbReference>
<accession>A0A937RIH1</accession>
<dbReference type="CDD" id="cd01189">
    <property type="entry name" value="INT_ICEBs1_C_like"/>
    <property type="match status" value="1"/>
</dbReference>
<evidence type="ECO:0000256" key="2">
    <source>
        <dbReference type="ARBA" id="ARBA00023125"/>
    </source>
</evidence>
<dbReference type="InterPro" id="IPR002104">
    <property type="entry name" value="Integrase_catalytic"/>
</dbReference>
<organism evidence="8 9">
    <name type="scientific">Frankia nepalensis</name>
    <dbReference type="NCBI Taxonomy" id="1836974"/>
    <lineage>
        <taxon>Bacteria</taxon>
        <taxon>Bacillati</taxon>
        <taxon>Actinomycetota</taxon>
        <taxon>Actinomycetes</taxon>
        <taxon>Frankiales</taxon>
        <taxon>Frankiaceae</taxon>
        <taxon>Frankia</taxon>
    </lineage>
</organism>
<feature type="compositionally biased region" description="Acidic residues" evidence="5">
    <location>
        <begin position="417"/>
        <end position="440"/>
    </location>
</feature>
<keyword evidence="2 4" id="KW-0238">DNA-binding</keyword>
<dbReference type="Pfam" id="PF14659">
    <property type="entry name" value="Phage_int_SAM_3"/>
    <property type="match status" value="1"/>
</dbReference>
<dbReference type="PANTHER" id="PTHR30349">
    <property type="entry name" value="PHAGE INTEGRASE-RELATED"/>
    <property type="match status" value="1"/>
</dbReference>
<evidence type="ECO:0000256" key="4">
    <source>
        <dbReference type="PROSITE-ProRule" id="PRU01248"/>
    </source>
</evidence>
<feature type="region of interest" description="Disordered" evidence="5">
    <location>
        <begin position="1"/>
        <end position="43"/>
    </location>
</feature>
<dbReference type="InterPro" id="IPR011010">
    <property type="entry name" value="DNA_brk_join_enz"/>
</dbReference>
<dbReference type="GO" id="GO:0003677">
    <property type="term" value="F:DNA binding"/>
    <property type="evidence" value="ECO:0007669"/>
    <property type="project" value="UniProtKB-UniRule"/>
</dbReference>
<dbReference type="AlphaFoldDB" id="A0A937RIH1"/>
<evidence type="ECO:0000259" key="7">
    <source>
        <dbReference type="PROSITE" id="PS51900"/>
    </source>
</evidence>
<keyword evidence="1" id="KW-0229">DNA integration</keyword>
<dbReference type="InterPro" id="IPR044068">
    <property type="entry name" value="CB"/>
</dbReference>
<proteinExistence type="predicted"/>
<keyword evidence="3" id="KW-0233">DNA recombination</keyword>
<feature type="region of interest" description="Disordered" evidence="5">
    <location>
        <begin position="416"/>
        <end position="440"/>
    </location>
</feature>
<dbReference type="Gene3D" id="1.10.443.10">
    <property type="entry name" value="Intergrase catalytic core"/>
    <property type="match status" value="1"/>
</dbReference>
<dbReference type="EMBL" id="JAEACQ010000165">
    <property type="protein sequence ID" value="MBL7627954.1"/>
    <property type="molecule type" value="Genomic_DNA"/>
</dbReference>
<gene>
    <name evidence="8" type="ORF">I7412_12360</name>
</gene>
<dbReference type="Proteomes" id="UP000604475">
    <property type="component" value="Unassembled WGS sequence"/>
</dbReference>
<evidence type="ECO:0000313" key="8">
    <source>
        <dbReference type="EMBL" id="MBL7627954.1"/>
    </source>
</evidence>
<feature type="domain" description="Core-binding (CB)" evidence="7">
    <location>
        <begin position="103"/>
        <end position="187"/>
    </location>
</feature>
<evidence type="ECO:0000313" key="9">
    <source>
        <dbReference type="Proteomes" id="UP000604475"/>
    </source>
</evidence>
<dbReference type="InterPro" id="IPR010998">
    <property type="entry name" value="Integrase_recombinase_N"/>
</dbReference>
<dbReference type="InterPro" id="IPR013762">
    <property type="entry name" value="Integrase-like_cat_sf"/>
</dbReference>
<feature type="domain" description="Tyr recombinase" evidence="6">
    <location>
        <begin position="210"/>
        <end position="411"/>
    </location>
</feature>
<reference evidence="8" key="1">
    <citation type="submission" date="2020-12" db="EMBL/GenBank/DDBJ databases">
        <title>Genomic characterization of non-nitrogen-fixing Frankia strains.</title>
        <authorList>
            <person name="Carlos-Shanley C."/>
            <person name="Guerra T."/>
            <person name="Hahn D."/>
        </authorList>
    </citation>
    <scope>NUCLEOTIDE SEQUENCE</scope>
    <source>
        <strain evidence="8">CN6</strain>
    </source>
</reference>
<evidence type="ECO:0000256" key="3">
    <source>
        <dbReference type="ARBA" id="ARBA00023172"/>
    </source>
</evidence>
<dbReference type="GO" id="GO:0015074">
    <property type="term" value="P:DNA integration"/>
    <property type="evidence" value="ECO:0007669"/>
    <property type="project" value="UniProtKB-KW"/>
</dbReference>
<comment type="caution">
    <text evidence="8">The sequence shown here is derived from an EMBL/GenBank/DDBJ whole genome shotgun (WGS) entry which is preliminary data.</text>
</comment>
<keyword evidence="9" id="KW-1185">Reference proteome</keyword>
<name>A0A937RIH1_9ACTN</name>
<protein>
    <submittedName>
        <fullName evidence="8">Site-specific integrase</fullName>
    </submittedName>
</protein>
<dbReference type="InterPro" id="IPR050090">
    <property type="entry name" value="Tyrosine_recombinase_XerCD"/>
</dbReference>
<evidence type="ECO:0000256" key="1">
    <source>
        <dbReference type="ARBA" id="ARBA00022908"/>
    </source>
</evidence>
<dbReference type="PANTHER" id="PTHR30349:SF91">
    <property type="entry name" value="INTA PROTEIN"/>
    <property type="match status" value="1"/>
</dbReference>
<sequence>MAARKARPGDGDDDVTDQDAAASTGADQTSSGRARRNRRAHGEGSVYWREDRKRWVVEIDYGIVNGRRKKVPRYFKTQEEAIEAQREARQAHADGIANLDRRARFGDFLTYWLDEVVTPSERAASTKSNYQDMVKNHVRPGLGKIRVVDLKHEDVQRFLNAKAAAGYSTSTMRTLRTVISQALDEAVITEKASRNVAKTVRVPKARTPRRQVAALNRDDGLRLLAAAKPTRFYAVYVLLAMVGLRRGEVLALRWRDFDQAAGTLRVELQVTRVRGVQGLIVGPTKSRAGQRTIALPGKCIEVLNAHRRHLAAERQAAGKRWKENGLIFPNTVGRHQEPRALNTHLTELSKSAGLRHLGPHALRHTAATMAYALGVDWKQIQAMLGHTMLSTTMDIYVDMVEDVSRDAAAKLDAWFDTADDGDSDGQDDDPDAPDISAEEG</sequence>
<dbReference type="SUPFAM" id="SSF56349">
    <property type="entry name" value="DNA breaking-rejoining enzymes"/>
    <property type="match status" value="1"/>
</dbReference>
<evidence type="ECO:0000256" key="5">
    <source>
        <dbReference type="SAM" id="MobiDB-lite"/>
    </source>
</evidence>
<evidence type="ECO:0000259" key="6">
    <source>
        <dbReference type="PROSITE" id="PS51898"/>
    </source>
</evidence>